<dbReference type="Proteomes" id="UP000838412">
    <property type="component" value="Chromosome 7"/>
</dbReference>
<protein>
    <submittedName>
        <fullName evidence="1">Hypp4407 protein</fullName>
    </submittedName>
</protein>
<reference evidence="1" key="1">
    <citation type="submission" date="2022-01" db="EMBL/GenBank/DDBJ databases">
        <authorList>
            <person name="Braso-Vives M."/>
        </authorList>
    </citation>
    <scope>NUCLEOTIDE SEQUENCE</scope>
</reference>
<organism evidence="1 2">
    <name type="scientific">Branchiostoma lanceolatum</name>
    <name type="common">Common lancelet</name>
    <name type="synonym">Amphioxus lanceolatum</name>
    <dbReference type="NCBI Taxonomy" id="7740"/>
    <lineage>
        <taxon>Eukaryota</taxon>
        <taxon>Metazoa</taxon>
        <taxon>Chordata</taxon>
        <taxon>Cephalochordata</taxon>
        <taxon>Leptocardii</taxon>
        <taxon>Amphioxiformes</taxon>
        <taxon>Branchiostomatidae</taxon>
        <taxon>Branchiostoma</taxon>
    </lineage>
</organism>
<gene>
    <name evidence="1" type="primary">Hypp4407</name>
    <name evidence="1" type="ORF">BLAG_LOCUS22923</name>
</gene>
<accession>A0A8K0F140</accession>
<proteinExistence type="predicted"/>
<sequence>MPDDVMTYYRPRFFVAAMRVLPRCHQQASVPQLRRPHIQRMNNRQVPPEWRWSHRILRVPSTILAFQP</sequence>
<dbReference type="OrthoDB" id="10541965at2759"/>
<name>A0A8K0F140_BRALA</name>
<keyword evidence="2" id="KW-1185">Reference proteome</keyword>
<evidence type="ECO:0000313" key="1">
    <source>
        <dbReference type="EMBL" id="CAH1270726.1"/>
    </source>
</evidence>
<dbReference type="EMBL" id="OV696692">
    <property type="protein sequence ID" value="CAH1270726.1"/>
    <property type="molecule type" value="Genomic_DNA"/>
</dbReference>
<dbReference type="AlphaFoldDB" id="A0A8K0F140"/>
<evidence type="ECO:0000313" key="2">
    <source>
        <dbReference type="Proteomes" id="UP000838412"/>
    </source>
</evidence>